<dbReference type="GO" id="GO:0003954">
    <property type="term" value="F:NADH dehydrogenase activity"/>
    <property type="evidence" value="ECO:0007669"/>
    <property type="project" value="TreeGrafter"/>
</dbReference>
<comment type="similarity">
    <text evidence="3 10">Belongs to the complex I subunit 1 family.</text>
</comment>
<reference evidence="13" key="2">
    <citation type="submission" date="2021-02" db="EMBL/GenBank/DDBJ databases">
        <authorList>
            <person name="Bekaert M."/>
        </authorList>
    </citation>
    <scope>NUCLEOTIDE SEQUENCE</scope>
    <source>
        <strain evidence="13">IoA-00</strain>
    </source>
</reference>
<sequence>MISIPVLVNVAFITLLERKIIGYSQARKGPNKVSFLGILQPFSDAIKLFVKEVGSFSFVNYSVYWISPVVGLSVALLIWNVYPLEMSFGSWSISWLGLLAGMSVSVYPLFLSGWSSNCVYSHIGGVRGVAQVISYEVVFTILVFSLMSLSGSLTLVGSMLFSEYFYVYMLSPLLVYLWFLTGLAETNRTPFDFSEGESELVSGFNTEYGGSGFALIFMAEYASILLLSSLFSLFLFKSSGLLFYVISSLGGFLWVWSRVTYPRHRYDWLMSLCWKSLLPSILLGGGGMILMMMSI</sequence>
<keyword evidence="7 12" id="KW-1133">Transmembrane helix</keyword>
<evidence type="ECO:0000313" key="15">
    <source>
        <dbReference type="Proteomes" id="UP000675881"/>
    </source>
</evidence>
<dbReference type="OrthoDB" id="6375175at2759"/>
<dbReference type="InterPro" id="IPR001694">
    <property type="entry name" value="NADH_UbQ_OxRdtase_su1/FPO"/>
</dbReference>
<name>A0A1M4NEQ7_LEPSM</name>
<dbReference type="AlphaFoldDB" id="A0A1M4NEQ7"/>
<comment type="function">
    <text evidence="1">Core subunit of the mitochondrial membrane respiratory chain NADH dehydrogenase (Complex I) that is believed to belong to the minimal assembly required for catalysis. Complex I functions in the transfer of electrons from NADH to the respiratory chain. The immediate electron acceptor for the enzyme is believed to be ubiquinone.</text>
</comment>
<evidence type="ECO:0000256" key="8">
    <source>
        <dbReference type="ARBA" id="ARBA00023075"/>
    </source>
</evidence>
<gene>
    <name evidence="14" type="primary">ND1</name>
    <name evidence="13" type="ORF">LSAA_M09</name>
</gene>
<dbReference type="EMBL" id="HG994595">
    <property type="protein sequence ID" value="CAF3048490.1"/>
    <property type="molecule type" value="Genomic_DNA"/>
</dbReference>
<evidence type="ECO:0000256" key="1">
    <source>
        <dbReference type="ARBA" id="ARBA00003257"/>
    </source>
</evidence>
<evidence type="ECO:0000256" key="9">
    <source>
        <dbReference type="ARBA" id="ARBA00023136"/>
    </source>
</evidence>
<evidence type="ECO:0000256" key="10">
    <source>
        <dbReference type="RuleBase" id="RU000471"/>
    </source>
</evidence>
<evidence type="ECO:0000256" key="6">
    <source>
        <dbReference type="ARBA" id="ARBA00022692"/>
    </source>
</evidence>
<dbReference type="PROSITE" id="PS00668">
    <property type="entry name" value="COMPLEX1_ND1_2"/>
    <property type="match status" value="1"/>
</dbReference>
<organism evidence="14">
    <name type="scientific">Lepeophtheirus salmonis</name>
    <name type="common">Salmon louse</name>
    <name type="synonym">Caligus salmonis</name>
    <dbReference type="NCBI Taxonomy" id="72036"/>
    <lineage>
        <taxon>Eukaryota</taxon>
        <taxon>Metazoa</taxon>
        <taxon>Ecdysozoa</taxon>
        <taxon>Arthropoda</taxon>
        <taxon>Crustacea</taxon>
        <taxon>Multicrustacea</taxon>
        <taxon>Hexanauplia</taxon>
        <taxon>Copepoda</taxon>
        <taxon>Siphonostomatoida</taxon>
        <taxon>Caligidae</taxon>
        <taxon>Lepeophtheirus</taxon>
    </lineage>
</organism>
<comment type="catalytic activity">
    <reaction evidence="11">
        <text>a ubiquinone + NADH + 5 H(+)(in) = a ubiquinol + NAD(+) + 4 H(+)(out)</text>
        <dbReference type="Rhea" id="RHEA:29091"/>
        <dbReference type="Rhea" id="RHEA-COMP:9565"/>
        <dbReference type="Rhea" id="RHEA-COMP:9566"/>
        <dbReference type="ChEBI" id="CHEBI:15378"/>
        <dbReference type="ChEBI" id="CHEBI:16389"/>
        <dbReference type="ChEBI" id="CHEBI:17976"/>
        <dbReference type="ChEBI" id="CHEBI:57540"/>
        <dbReference type="ChEBI" id="CHEBI:57945"/>
        <dbReference type="EC" id="7.1.1.2"/>
    </reaction>
</comment>
<dbReference type="PROSITE" id="PS00667">
    <property type="entry name" value="COMPLEX1_ND1_1"/>
    <property type="match status" value="1"/>
</dbReference>
<evidence type="ECO:0000256" key="12">
    <source>
        <dbReference type="SAM" id="Phobius"/>
    </source>
</evidence>
<feature type="transmembrane region" description="Helical" evidence="12">
    <location>
        <begin position="132"/>
        <end position="153"/>
    </location>
</feature>
<keyword evidence="5" id="KW-0813">Transport</keyword>
<evidence type="ECO:0000256" key="5">
    <source>
        <dbReference type="ARBA" id="ARBA00022448"/>
    </source>
</evidence>
<feature type="transmembrane region" description="Helical" evidence="12">
    <location>
        <begin position="93"/>
        <end position="112"/>
    </location>
</feature>
<evidence type="ECO:0000256" key="11">
    <source>
        <dbReference type="RuleBase" id="RU000473"/>
    </source>
</evidence>
<evidence type="ECO:0000313" key="14">
    <source>
        <dbReference type="EMBL" id="SFW10610.1"/>
    </source>
</evidence>
<geneLocation type="mitochondrion" evidence="14"/>
<keyword evidence="15" id="KW-1185">Reference proteome</keyword>
<evidence type="ECO:0000256" key="7">
    <source>
        <dbReference type="ARBA" id="ARBA00022989"/>
    </source>
</evidence>
<proteinExistence type="inferred from homology"/>
<feature type="transmembrane region" description="Helical" evidence="12">
    <location>
        <begin position="213"/>
        <end position="234"/>
    </location>
</feature>
<dbReference type="PANTHER" id="PTHR11432:SF3">
    <property type="entry name" value="NADH-UBIQUINONE OXIDOREDUCTASE CHAIN 1"/>
    <property type="match status" value="1"/>
</dbReference>
<accession>A0A1M4NEQ7</accession>
<keyword evidence="9 12" id="KW-0472">Membrane</keyword>
<keyword evidence="8 11" id="KW-0830">Ubiquinone</keyword>
<dbReference type="Pfam" id="PF00146">
    <property type="entry name" value="NADHdh"/>
    <property type="match status" value="1"/>
</dbReference>
<feature type="transmembrane region" description="Helical" evidence="12">
    <location>
        <begin position="165"/>
        <end position="184"/>
    </location>
</feature>
<dbReference type="EC" id="7.1.1.2" evidence="11"/>
<keyword evidence="10" id="KW-0520">NAD</keyword>
<feature type="transmembrane region" description="Helical" evidence="12">
    <location>
        <begin position="63"/>
        <end position="81"/>
    </location>
</feature>
<feature type="transmembrane region" description="Helical" evidence="12">
    <location>
        <begin position="241"/>
        <end position="257"/>
    </location>
</feature>
<dbReference type="GO" id="GO:0009060">
    <property type="term" value="P:aerobic respiration"/>
    <property type="evidence" value="ECO:0007669"/>
    <property type="project" value="TreeGrafter"/>
</dbReference>
<dbReference type="Proteomes" id="UP000675881">
    <property type="component" value="Mitochondrion mitochondrion"/>
</dbReference>
<keyword evidence="6 10" id="KW-0812">Transmembrane</keyword>
<dbReference type="GO" id="GO:0008137">
    <property type="term" value="F:NADH dehydrogenase (ubiquinone) activity"/>
    <property type="evidence" value="ECO:0007669"/>
    <property type="project" value="UniProtKB-EC"/>
</dbReference>
<dbReference type="EMBL" id="LT630766">
    <property type="protein sequence ID" value="SFW10610.1"/>
    <property type="molecule type" value="Genomic_DNA"/>
</dbReference>
<keyword evidence="11 14" id="KW-0496">Mitochondrion</keyword>
<dbReference type="GO" id="GO:0005743">
    <property type="term" value="C:mitochondrial inner membrane"/>
    <property type="evidence" value="ECO:0007669"/>
    <property type="project" value="UniProtKB-SubCell"/>
</dbReference>
<evidence type="ECO:0000313" key="13">
    <source>
        <dbReference type="EMBL" id="CAF3048490.1"/>
    </source>
</evidence>
<reference evidence="14" key="1">
    <citation type="submission" date="2016-10" db="EMBL/GenBank/DDBJ databases">
        <title>Maternal inheritance of deltamethrin resistance in the salmon louse Lepeophtheirus salmonis (Kroyer) is mediated by mitochondrial DNA.</title>
        <authorList>
            <person name="Carmona-Antonanzas G."/>
            <person name="Bekaert M."/>
            <person name="Humble J.L."/>
            <person name="Boyd S."/>
            <person name="Roy W."/>
            <person name="Houston R.D."/>
            <person name="Gharbi K."/>
            <person name="Bron J.E."/>
            <person name="Sturm A."/>
        </authorList>
    </citation>
    <scope>NUCLEOTIDE SEQUENCE</scope>
    <source>
        <strain evidence="14">IoA-00</strain>
    </source>
</reference>
<comment type="subcellular location">
    <subcellularLocation>
        <location evidence="10">Mitochondrion inner membrane</location>
        <topology evidence="10">Multi-pass membrane protein</topology>
    </subcellularLocation>
    <subcellularLocation>
        <location evidence="2">Mitochondrion membrane</location>
        <topology evidence="2">Multi-pass membrane protein</topology>
    </subcellularLocation>
</comment>
<protein>
    <recommendedName>
        <fullName evidence="4 11">NADH-ubiquinone oxidoreductase chain 1</fullName>
        <ecNumber evidence="11">7.1.1.2</ecNumber>
    </recommendedName>
</protein>
<dbReference type="InterPro" id="IPR018086">
    <property type="entry name" value="NADH_UbQ_OxRdtase_su1_CS"/>
</dbReference>
<evidence type="ECO:0000256" key="4">
    <source>
        <dbReference type="ARBA" id="ARBA00021009"/>
    </source>
</evidence>
<evidence type="ECO:0000256" key="3">
    <source>
        <dbReference type="ARBA" id="ARBA00010535"/>
    </source>
</evidence>
<evidence type="ECO:0000256" key="2">
    <source>
        <dbReference type="ARBA" id="ARBA00004225"/>
    </source>
</evidence>
<feature type="transmembrane region" description="Helical" evidence="12">
    <location>
        <begin position="277"/>
        <end position="294"/>
    </location>
</feature>
<dbReference type="PANTHER" id="PTHR11432">
    <property type="entry name" value="NADH DEHYDROGENASE SUBUNIT 1"/>
    <property type="match status" value="1"/>
</dbReference>